<evidence type="ECO:0000313" key="6">
    <source>
        <dbReference type="Proteomes" id="UP000295008"/>
    </source>
</evidence>
<dbReference type="SMART" id="SM00895">
    <property type="entry name" value="FCD"/>
    <property type="match status" value="1"/>
</dbReference>
<dbReference type="Gene3D" id="1.10.10.10">
    <property type="entry name" value="Winged helix-like DNA-binding domain superfamily/Winged helix DNA-binding domain"/>
    <property type="match status" value="1"/>
</dbReference>
<evidence type="ECO:0000313" key="5">
    <source>
        <dbReference type="EMBL" id="TCL76849.1"/>
    </source>
</evidence>
<dbReference type="InterPro" id="IPR008920">
    <property type="entry name" value="TF_FadR/GntR_C"/>
</dbReference>
<keyword evidence="6" id="KW-1185">Reference proteome</keyword>
<evidence type="ECO:0000256" key="1">
    <source>
        <dbReference type="ARBA" id="ARBA00023015"/>
    </source>
</evidence>
<dbReference type="GO" id="GO:0003677">
    <property type="term" value="F:DNA binding"/>
    <property type="evidence" value="ECO:0007669"/>
    <property type="project" value="UniProtKB-KW"/>
</dbReference>
<dbReference type="InterPro" id="IPR036388">
    <property type="entry name" value="WH-like_DNA-bd_sf"/>
</dbReference>
<dbReference type="PANTHER" id="PTHR43537:SF5">
    <property type="entry name" value="UXU OPERON TRANSCRIPTIONAL REGULATOR"/>
    <property type="match status" value="1"/>
</dbReference>
<dbReference type="Proteomes" id="UP000295008">
    <property type="component" value="Unassembled WGS sequence"/>
</dbReference>
<dbReference type="PROSITE" id="PS50949">
    <property type="entry name" value="HTH_GNTR"/>
    <property type="match status" value="1"/>
</dbReference>
<gene>
    <name evidence="5" type="ORF">EDC14_1001132</name>
</gene>
<dbReference type="InterPro" id="IPR000524">
    <property type="entry name" value="Tscrpt_reg_HTH_GntR"/>
</dbReference>
<dbReference type="RefSeq" id="WP_132012247.1">
    <property type="nucleotide sequence ID" value="NZ_SLUN01000001.1"/>
</dbReference>
<keyword evidence="1" id="KW-0805">Transcription regulation</keyword>
<dbReference type="Pfam" id="PF00392">
    <property type="entry name" value="GntR"/>
    <property type="match status" value="1"/>
</dbReference>
<dbReference type="PRINTS" id="PR00035">
    <property type="entry name" value="HTHGNTR"/>
</dbReference>
<dbReference type="SMART" id="SM00345">
    <property type="entry name" value="HTH_GNTR"/>
    <property type="match status" value="1"/>
</dbReference>
<evidence type="ECO:0000259" key="4">
    <source>
        <dbReference type="PROSITE" id="PS50949"/>
    </source>
</evidence>
<dbReference type="InterPro" id="IPR036390">
    <property type="entry name" value="WH_DNA-bd_sf"/>
</dbReference>
<reference evidence="5 6" key="1">
    <citation type="submission" date="2019-03" db="EMBL/GenBank/DDBJ databases">
        <title>Genomic Encyclopedia of Type Strains, Phase IV (KMG-IV): sequencing the most valuable type-strain genomes for metagenomic binning, comparative biology and taxonomic classification.</title>
        <authorList>
            <person name="Goeker M."/>
        </authorList>
    </citation>
    <scope>NUCLEOTIDE SEQUENCE [LARGE SCALE GENOMIC DNA]</scope>
    <source>
        <strain evidence="5 6">LX-B</strain>
    </source>
</reference>
<dbReference type="OrthoDB" id="9799482at2"/>
<dbReference type="InterPro" id="IPR011711">
    <property type="entry name" value="GntR_C"/>
</dbReference>
<feature type="domain" description="HTH gntR-type" evidence="4">
    <location>
        <begin position="9"/>
        <end position="77"/>
    </location>
</feature>
<comment type="caution">
    <text evidence="5">The sequence shown here is derived from an EMBL/GenBank/DDBJ whole genome shotgun (WGS) entry which is preliminary data.</text>
</comment>
<keyword evidence="3" id="KW-0804">Transcription</keyword>
<evidence type="ECO:0000256" key="2">
    <source>
        <dbReference type="ARBA" id="ARBA00023125"/>
    </source>
</evidence>
<name>A0A4R1SBQ4_HYDET</name>
<dbReference type="SUPFAM" id="SSF48008">
    <property type="entry name" value="GntR ligand-binding domain-like"/>
    <property type="match status" value="1"/>
</dbReference>
<organism evidence="5 6">
    <name type="scientific">Hydrogenispora ethanolica</name>
    <dbReference type="NCBI Taxonomy" id="1082276"/>
    <lineage>
        <taxon>Bacteria</taxon>
        <taxon>Bacillati</taxon>
        <taxon>Bacillota</taxon>
        <taxon>Hydrogenispora</taxon>
    </lineage>
</organism>
<protein>
    <submittedName>
        <fullName evidence="5">GntR family transcriptional regulator</fullName>
    </submittedName>
</protein>
<keyword evidence="2" id="KW-0238">DNA-binding</keyword>
<accession>A0A4R1SBQ4</accession>
<dbReference type="CDD" id="cd07377">
    <property type="entry name" value="WHTH_GntR"/>
    <property type="match status" value="1"/>
</dbReference>
<dbReference type="GO" id="GO:0003700">
    <property type="term" value="F:DNA-binding transcription factor activity"/>
    <property type="evidence" value="ECO:0007669"/>
    <property type="project" value="InterPro"/>
</dbReference>
<proteinExistence type="predicted"/>
<dbReference type="Pfam" id="PF07729">
    <property type="entry name" value="FCD"/>
    <property type="match status" value="1"/>
</dbReference>
<dbReference type="Gene3D" id="1.20.120.530">
    <property type="entry name" value="GntR ligand-binding domain-like"/>
    <property type="match status" value="1"/>
</dbReference>
<sequence length="231" mass="25675">MEINPINAKRNYQSIIEQFIQLIKTGQIRVGDKLPPERTLAELFNVSRASLREAFSAMEIIGLIEVRPGEGSFVTDLNIAPFINAIAPLFIDNRHMEDELLDLRRLLELEAVALAARAAAPDLAPLDAQLEAMAEAIARNDSKAGAEADIAFHKGIFALTGHTILIKAAECISSILEVSVQFNRSKILMDAANARVLYEQHQQIYQAILSRQPEAAQELMRKHLHLVKEMS</sequence>
<dbReference type="EMBL" id="SLUN01000001">
    <property type="protein sequence ID" value="TCL76849.1"/>
    <property type="molecule type" value="Genomic_DNA"/>
</dbReference>
<dbReference type="SUPFAM" id="SSF46785">
    <property type="entry name" value="Winged helix' DNA-binding domain"/>
    <property type="match status" value="1"/>
</dbReference>
<evidence type="ECO:0000256" key="3">
    <source>
        <dbReference type="ARBA" id="ARBA00023163"/>
    </source>
</evidence>
<dbReference type="PANTHER" id="PTHR43537">
    <property type="entry name" value="TRANSCRIPTIONAL REGULATOR, GNTR FAMILY"/>
    <property type="match status" value="1"/>
</dbReference>
<dbReference type="AlphaFoldDB" id="A0A4R1SBQ4"/>